<evidence type="ECO:0000256" key="1">
    <source>
        <dbReference type="ARBA" id="ARBA00010617"/>
    </source>
</evidence>
<evidence type="ECO:0000256" key="2">
    <source>
        <dbReference type="ARBA" id="ARBA00022617"/>
    </source>
</evidence>
<keyword evidence="6 7" id="KW-0503">Monooxygenase</keyword>
<dbReference type="PRINTS" id="PR00359">
    <property type="entry name" value="BP450"/>
</dbReference>
<dbReference type="AlphaFoldDB" id="A0A2N8P7H8"/>
<dbReference type="InterPro" id="IPR002397">
    <property type="entry name" value="Cyt_P450_B"/>
</dbReference>
<dbReference type="InterPro" id="IPR001128">
    <property type="entry name" value="Cyt_P450"/>
</dbReference>
<sequence>MWKEQPVMTAVLPTQRPADRPFDPPEGLAELRAQRPLSRLNYPDGHVGWLVTSHALVREVLADARFSARAELRHLPFPGAPAGNQPAPPGMFTAMDAPEHTRYRRLLTGQFTVRRMRQLTEHIEAITAEHLDAMERHGGPVDLVDALAQPIPAQVICELLGVPYADRARFQGHALDLFRLDVSPERMAAAYAAVQEFLGELVAAKRAEPTEDLLSGLTTTDLSDEELVNIGFVLLGAGLDTTANMIALGTFALLTHLDQLAALCTEPDIAAQAVEELLRYLSIIPGTLRTALEDVELHGRLVKAGESVTVSVPAANRDPQRFPDPDTLDLHRPISGHVAFGHGVHQCLGQQLARVEMQVVLPALLTRFPTLRLAIPSQDVAMRTDMLVYGVHKLPVAWQV</sequence>
<dbReference type="PANTHER" id="PTHR46696:SF1">
    <property type="entry name" value="CYTOCHROME P450 YJIB-RELATED"/>
    <property type="match status" value="1"/>
</dbReference>
<keyword evidence="2 7" id="KW-0349">Heme</keyword>
<dbReference type="SUPFAM" id="SSF48264">
    <property type="entry name" value="Cytochrome P450"/>
    <property type="match status" value="1"/>
</dbReference>
<dbReference type="GO" id="GO:0005506">
    <property type="term" value="F:iron ion binding"/>
    <property type="evidence" value="ECO:0007669"/>
    <property type="project" value="InterPro"/>
</dbReference>
<reference evidence="9" key="1">
    <citation type="submission" date="2015-09" db="EMBL/GenBank/DDBJ databases">
        <authorList>
            <person name="Graham D.E."/>
            <person name="Mahan K.M."/>
            <person name="Klingeman D.M."/>
            <person name="Fida T."/>
            <person name="Giannone R.J."/>
            <person name="Hettich R.L."/>
            <person name="Parry R.J."/>
            <person name="Spain J.C."/>
        </authorList>
    </citation>
    <scope>NUCLEOTIDE SEQUENCE [LARGE SCALE GENOMIC DNA]</scope>
    <source>
        <strain evidence="9">JCM 4701</strain>
    </source>
</reference>
<dbReference type="FunFam" id="1.10.630.10:FF:000018">
    <property type="entry name" value="Cytochrome P450 monooxygenase"/>
    <property type="match status" value="1"/>
</dbReference>
<dbReference type="Proteomes" id="UP000236047">
    <property type="component" value="Unassembled WGS sequence"/>
</dbReference>
<comment type="similarity">
    <text evidence="1 7">Belongs to the cytochrome P450 family.</text>
</comment>
<evidence type="ECO:0000256" key="5">
    <source>
        <dbReference type="ARBA" id="ARBA00023004"/>
    </source>
</evidence>
<organism evidence="8 9">
    <name type="scientific">Streptomyces noursei</name>
    <name type="common">Streptomyces albulus</name>
    <dbReference type="NCBI Taxonomy" id="1971"/>
    <lineage>
        <taxon>Bacteria</taxon>
        <taxon>Bacillati</taxon>
        <taxon>Actinomycetota</taxon>
        <taxon>Actinomycetes</taxon>
        <taxon>Kitasatosporales</taxon>
        <taxon>Streptomycetaceae</taxon>
        <taxon>Streptomyces</taxon>
    </lineage>
</organism>
<keyword evidence="9" id="KW-1185">Reference proteome</keyword>
<evidence type="ECO:0000313" key="8">
    <source>
        <dbReference type="EMBL" id="PNE36975.1"/>
    </source>
</evidence>
<keyword evidence="3 7" id="KW-0479">Metal-binding</keyword>
<keyword evidence="5 7" id="KW-0408">Iron</keyword>
<evidence type="ECO:0000256" key="6">
    <source>
        <dbReference type="ARBA" id="ARBA00023033"/>
    </source>
</evidence>
<comment type="caution">
    <text evidence="8">The sequence shown here is derived from an EMBL/GenBank/DDBJ whole genome shotgun (WGS) entry which is preliminary data.</text>
</comment>
<proteinExistence type="inferred from homology"/>
<dbReference type="PANTHER" id="PTHR46696">
    <property type="entry name" value="P450, PUTATIVE (EUROFUNG)-RELATED"/>
    <property type="match status" value="1"/>
</dbReference>
<protein>
    <submittedName>
        <fullName evidence="8">Cytochrome</fullName>
    </submittedName>
</protein>
<evidence type="ECO:0000256" key="3">
    <source>
        <dbReference type="ARBA" id="ARBA00022723"/>
    </source>
</evidence>
<dbReference type="EMBL" id="LJSN01000003">
    <property type="protein sequence ID" value="PNE36975.1"/>
    <property type="molecule type" value="Genomic_DNA"/>
</dbReference>
<keyword evidence="4 7" id="KW-0560">Oxidoreductase</keyword>
<dbReference type="PROSITE" id="PS00086">
    <property type="entry name" value="CYTOCHROME_P450"/>
    <property type="match status" value="1"/>
</dbReference>
<dbReference type="PRINTS" id="PR00385">
    <property type="entry name" value="P450"/>
</dbReference>
<dbReference type="CDD" id="cd11030">
    <property type="entry name" value="CYP105-like"/>
    <property type="match status" value="1"/>
</dbReference>
<evidence type="ECO:0000256" key="7">
    <source>
        <dbReference type="RuleBase" id="RU000461"/>
    </source>
</evidence>
<gene>
    <name evidence="8" type="ORF">AOB60_21215</name>
</gene>
<evidence type="ECO:0000256" key="4">
    <source>
        <dbReference type="ARBA" id="ARBA00023002"/>
    </source>
</evidence>
<evidence type="ECO:0000313" key="9">
    <source>
        <dbReference type="Proteomes" id="UP000236047"/>
    </source>
</evidence>
<dbReference type="InterPro" id="IPR036396">
    <property type="entry name" value="Cyt_P450_sf"/>
</dbReference>
<dbReference type="GO" id="GO:0020037">
    <property type="term" value="F:heme binding"/>
    <property type="evidence" value="ECO:0007669"/>
    <property type="project" value="InterPro"/>
</dbReference>
<dbReference type="GO" id="GO:0016705">
    <property type="term" value="F:oxidoreductase activity, acting on paired donors, with incorporation or reduction of molecular oxygen"/>
    <property type="evidence" value="ECO:0007669"/>
    <property type="project" value="InterPro"/>
</dbReference>
<dbReference type="Gene3D" id="1.10.630.10">
    <property type="entry name" value="Cytochrome P450"/>
    <property type="match status" value="1"/>
</dbReference>
<dbReference type="GO" id="GO:0004497">
    <property type="term" value="F:monooxygenase activity"/>
    <property type="evidence" value="ECO:0007669"/>
    <property type="project" value="UniProtKB-KW"/>
</dbReference>
<accession>A0A2N8P7H8</accession>
<dbReference type="Pfam" id="PF00067">
    <property type="entry name" value="p450"/>
    <property type="match status" value="1"/>
</dbReference>
<name>A0A2N8P7H8_STRNR</name>
<dbReference type="InterPro" id="IPR017972">
    <property type="entry name" value="Cyt_P450_CS"/>
</dbReference>